<dbReference type="STRING" id="1656094.BFC18_12700"/>
<name>A0A1E7ZAQ2_9ALTE</name>
<organism evidence="3 4">
    <name type="scientific">Alteromonas confluentis</name>
    <dbReference type="NCBI Taxonomy" id="1656094"/>
    <lineage>
        <taxon>Bacteria</taxon>
        <taxon>Pseudomonadati</taxon>
        <taxon>Pseudomonadota</taxon>
        <taxon>Gammaproteobacteria</taxon>
        <taxon>Alteromonadales</taxon>
        <taxon>Alteromonadaceae</taxon>
        <taxon>Alteromonas/Salinimonas group</taxon>
        <taxon>Alteromonas</taxon>
    </lineage>
</organism>
<reference evidence="3 4" key="1">
    <citation type="submission" date="2016-08" db="EMBL/GenBank/DDBJ databases">
        <authorList>
            <person name="Seilhamer J.J."/>
        </authorList>
    </citation>
    <scope>NUCLEOTIDE SEQUENCE [LARGE SCALE GENOMIC DNA]</scope>
    <source>
        <strain evidence="3 4">KCTC 42603</strain>
    </source>
</reference>
<gene>
    <name evidence="3" type="ORF">BFC18_12700</name>
</gene>
<dbReference type="Pfam" id="PF01370">
    <property type="entry name" value="Epimerase"/>
    <property type="match status" value="1"/>
</dbReference>
<comment type="caution">
    <text evidence="3">The sequence shown here is derived from an EMBL/GenBank/DDBJ whole genome shotgun (WGS) entry which is preliminary data.</text>
</comment>
<dbReference type="Proteomes" id="UP000175691">
    <property type="component" value="Unassembled WGS sequence"/>
</dbReference>
<evidence type="ECO:0000313" key="4">
    <source>
        <dbReference type="Proteomes" id="UP000175691"/>
    </source>
</evidence>
<dbReference type="RefSeq" id="WP_070125679.1">
    <property type="nucleotide sequence ID" value="NZ_MDHN01000028.1"/>
</dbReference>
<feature type="domain" description="NAD-dependent epimerase/dehydratase" evidence="2">
    <location>
        <begin position="3"/>
        <end position="243"/>
    </location>
</feature>
<dbReference type="PRINTS" id="PR01713">
    <property type="entry name" value="NUCEPIMERASE"/>
</dbReference>
<evidence type="ECO:0000313" key="3">
    <source>
        <dbReference type="EMBL" id="OFC70606.1"/>
    </source>
</evidence>
<dbReference type="SUPFAM" id="SSF51735">
    <property type="entry name" value="NAD(P)-binding Rossmann-fold domains"/>
    <property type="match status" value="1"/>
</dbReference>
<dbReference type="InterPro" id="IPR001509">
    <property type="entry name" value="Epimerase_deHydtase"/>
</dbReference>
<evidence type="ECO:0000259" key="2">
    <source>
        <dbReference type="Pfam" id="PF01370"/>
    </source>
</evidence>
<evidence type="ECO:0000256" key="1">
    <source>
        <dbReference type="ARBA" id="ARBA00023027"/>
    </source>
</evidence>
<dbReference type="AlphaFoldDB" id="A0A1E7ZAQ2"/>
<dbReference type="CDD" id="cd05253">
    <property type="entry name" value="UDP_GE_SDE_e"/>
    <property type="match status" value="1"/>
</dbReference>
<dbReference type="PANTHER" id="PTHR43574">
    <property type="entry name" value="EPIMERASE-RELATED"/>
    <property type="match status" value="1"/>
</dbReference>
<sequence>MKVLVTGAAGFIGSYVSAFLIERGDEVVGIDNLNDYYDVSLKEARLQRITSLPGAEKFTFIKMGVEDRPAMEALFAEQKFDKVVHLAAQAGVRYSLENPHAYIDANIVGFMNILEGCRHNDVKHLVYASSSSVYGANESMPFAVEDNVDHPVSLYAASKKANELMAHTYSHLYGLPTTGLRFFTVYGPWGRPDMALFLFTKAILEDKPIKVFNYGNHRRDFTYIDDIVAGVIATLDNNAKGDDNWSGEEPNPGSSKAPWKVYNIGAQTPVHLLTYIETLENALGKKAEKEMLPMQKGDVPDTFADVEALVKDTGYRPKTDIATGIGQFVDWYRDFYKV</sequence>
<dbReference type="Gene3D" id="3.40.50.720">
    <property type="entry name" value="NAD(P)-binding Rossmann-like Domain"/>
    <property type="match status" value="1"/>
</dbReference>
<keyword evidence="1" id="KW-0520">NAD</keyword>
<protein>
    <submittedName>
        <fullName evidence="3">Capsular biosynthesis protein CpsI</fullName>
    </submittedName>
</protein>
<dbReference type="InterPro" id="IPR036291">
    <property type="entry name" value="NAD(P)-bd_dom_sf"/>
</dbReference>
<dbReference type="OrthoDB" id="9803010at2"/>
<dbReference type="EMBL" id="MDHN01000028">
    <property type="protein sequence ID" value="OFC70606.1"/>
    <property type="molecule type" value="Genomic_DNA"/>
</dbReference>
<accession>A0A1E7ZAQ2</accession>
<proteinExistence type="predicted"/>
<keyword evidence="4" id="KW-1185">Reference proteome</keyword>